<organism evidence="1">
    <name type="scientific">Clostridioides difficile</name>
    <name type="common">Peptoclostridium difficile</name>
    <dbReference type="NCBI Taxonomy" id="1496"/>
    <lineage>
        <taxon>Bacteria</taxon>
        <taxon>Bacillati</taxon>
        <taxon>Bacillota</taxon>
        <taxon>Clostridia</taxon>
        <taxon>Peptostreptococcales</taxon>
        <taxon>Peptostreptococcaceae</taxon>
        <taxon>Clostridioides</taxon>
    </lineage>
</organism>
<sequence length="168" mass="18491">MNDVERRQLIEALISEIQIYEEKQPNGQWLKSITFKLPIIDEDLNISLENDEQVDGVSVPGVDPNTGFPLPDIGGGTGVEVTFDVVVESIPNPNPTNNIANIDYSYTPVEGGIPNDFSVDSNPVPVEVISADIEVTKLSEPTIVNPGEELIYTIKVVNNGPFHLKMWF</sequence>
<name>A0A381ICA7_CLODI</name>
<proteinExistence type="predicted"/>
<evidence type="ECO:0000313" key="1">
    <source>
        <dbReference type="EMBL" id="SUY24756.1"/>
    </source>
</evidence>
<dbReference type="InterPro" id="IPR051172">
    <property type="entry name" value="Chlamydia_OmcB"/>
</dbReference>
<protein>
    <submittedName>
        <fullName evidence="1">Cell surface protein</fullName>
    </submittedName>
</protein>
<dbReference type="PANTHER" id="PTHR34819:SF3">
    <property type="entry name" value="CELL SURFACE PROTEIN"/>
    <property type="match status" value="1"/>
</dbReference>
<dbReference type="PANTHER" id="PTHR34819">
    <property type="entry name" value="LARGE CYSTEINE-RICH PERIPLASMIC PROTEIN OMCB"/>
    <property type="match status" value="1"/>
</dbReference>
<dbReference type="AlphaFoldDB" id="A0A381ICA7"/>
<accession>A0A381ICA7</accession>
<gene>
    <name evidence="1" type="ORF">NCTC13307_02447</name>
</gene>
<dbReference type="EMBL" id="UFWD01000001">
    <property type="protein sequence ID" value="SUY24756.1"/>
    <property type="molecule type" value="Genomic_DNA"/>
</dbReference>
<reference evidence="1" key="1">
    <citation type="submission" date="2018-06" db="EMBL/GenBank/DDBJ databases">
        <authorList>
            <consortium name="Pathogen Informatics"/>
            <person name="Doyle S."/>
        </authorList>
    </citation>
    <scope>NUCLEOTIDE SEQUENCE</scope>
    <source>
        <strain evidence="1">NCTC13307</strain>
    </source>
</reference>